<evidence type="ECO:0000313" key="1">
    <source>
        <dbReference type="EMBL" id="MCB7387688.1"/>
    </source>
</evidence>
<comment type="caution">
    <text evidence="1">The sequence shown here is derived from an EMBL/GenBank/DDBJ whole genome shotgun (WGS) entry which is preliminary data.</text>
</comment>
<name>A0ABS8DGZ1_9FIRM</name>
<accession>A0ABS8DGZ1</accession>
<protein>
    <submittedName>
        <fullName evidence="1">Uncharacterized protein</fullName>
    </submittedName>
</protein>
<proteinExistence type="predicted"/>
<dbReference type="EMBL" id="JAJCIS010000005">
    <property type="protein sequence ID" value="MCB7387688.1"/>
    <property type="molecule type" value="Genomic_DNA"/>
</dbReference>
<keyword evidence="2" id="KW-1185">Reference proteome</keyword>
<organism evidence="1 2">
    <name type="scientific">Bariatricus massiliensis</name>
    <dbReference type="NCBI Taxonomy" id="1745713"/>
    <lineage>
        <taxon>Bacteria</taxon>
        <taxon>Bacillati</taxon>
        <taxon>Bacillota</taxon>
        <taxon>Clostridia</taxon>
        <taxon>Lachnospirales</taxon>
        <taxon>Lachnospiraceae</taxon>
        <taxon>Bariatricus</taxon>
    </lineage>
</organism>
<evidence type="ECO:0000313" key="2">
    <source>
        <dbReference type="Proteomes" id="UP001299546"/>
    </source>
</evidence>
<gene>
    <name evidence="1" type="ORF">LIZ65_10360</name>
</gene>
<sequence>MLYAVEARIFNSGKIVARVRPAVDGEKCGCTETRSCDIWVDIFENEREARQFCNDYKRA</sequence>
<reference evidence="1 2" key="1">
    <citation type="submission" date="2021-10" db="EMBL/GenBank/DDBJ databases">
        <title>Collection of gut derived symbiotic bacterial strains cultured from healthy donors.</title>
        <authorList>
            <person name="Lin H."/>
            <person name="Littmann E."/>
            <person name="Kohout C."/>
            <person name="Pamer E.G."/>
        </authorList>
    </citation>
    <scope>NUCLEOTIDE SEQUENCE [LARGE SCALE GENOMIC DNA]</scope>
    <source>
        <strain evidence="1 2">DFI.1.165</strain>
    </source>
</reference>
<dbReference type="Proteomes" id="UP001299546">
    <property type="component" value="Unassembled WGS sequence"/>
</dbReference>
<dbReference type="RefSeq" id="WP_066737162.1">
    <property type="nucleotide sequence ID" value="NZ_JAJCIQ010000006.1"/>
</dbReference>